<dbReference type="HAMAP" id="MF_00017">
    <property type="entry name" value="RecR"/>
    <property type="match status" value="1"/>
</dbReference>
<sequence length="205" mass="22769">MNIPSKHIEEAVEQLASLPSIGKRSALRLVLHLLKRSPEEIERFAQAFITMKSEVKQCTSCGNISDKELCAICLNPNRDTSLICVVEDIRDIMAIEATSSYKGIYHVLGGIISPMDGIGPSDLNIDTLIDKAENQEITEIIFALSATMEGDTTNFYLYKKLKDFDCNISTLSRGVAVGSELQYADELTLGRSIMQRLPFESTFQK</sequence>
<evidence type="ECO:0000256" key="7">
    <source>
        <dbReference type="HAMAP-Rule" id="MF_00017"/>
    </source>
</evidence>
<dbReference type="Proteomes" id="UP000236454">
    <property type="component" value="Unassembled WGS sequence"/>
</dbReference>
<dbReference type="PROSITE" id="PS50880">
    <property type="entry name" value="TOPRIM"/>
    <property type="match status" value="1"/>
</dbReference>
<keyword evidence="3 7" id="KW-0863">Zinc-finger</keyword>
<dbReference type="InterPro" id="IPR015967">
    <property type="entry name" value="Rcmb_RecR_Znf"/>
</dbReference>
<dbReference type="GO" id="GO:0006310">
    <property type="term" value="P:DNA recombination"/>
    <property type="evidence" value="ECO:0007669"/>
    <property type="project" value="UniProtKB-UniRule"/>
</dbReference>
<dbReference type="SMART" id="SM00493">
    <property type="entry name" value="TOPRIM"/>
    <property type="match status" value="1"/>
</dbReference>
<dbReference type="SUPFAM" id="SSF111304">
    <property type="entry name" value="Recombination protein RecR"/>
    <property type="match status" value="1"/>
</dbReference>
<evidence type="ECO:0000313" key="10">
    <source>
        <dbReference type="Proteomes" id="UP000236454"/>
    </source>
</evidence>
<keyword evidence="2 7" id="KW-0227">DNA damage</keyword>
<dbReference type="InterPro" id="IPR034137">
    <property type="entry name" value="TOPRIM_RecR"/>
</dbReference>
<reference evidence="9 10" key="1">
    <citation type="submission" date="2016-10" db="EMBL/GenBank/DDBJ databases">
        <authorList>
            <person name="de Groot N.N."/>
        </authorList>
    </citation>
    <scope>NUCLEOTIDE SEQUENCE [LARGE SCALE GENOMIC DNA]</scope>
    <source>
        <strain evidence="9 10">CGMCC 1.7005</strain>
    </source>
</reference>
<dbReference type="PANTHER" id="PTHR30446">
    <property type="entry name" value="RECOMBINATION PROTEIN RECR"/>
    <property type="match status" value="1"/>
</dbReference>
<dbReference type="GO" id="GO:0003677">
    <property type="term" value="F:DNA binding"/>
    <property type="evidence" value="ECO:0007669"/>
    <property type="project" value="UniProtKB-UniRule"/>
</dbReference>
<evidence type="ECO:0000256" key="6">
    <source>
        <dbReference type="ARBA" id="ARBA00023204"/>
    </source>
</evidence>
<dbReference type="GO" id="GO:0008270">
    <property type="term" value="F:zinc ion binding"/>
    <property type="evidence" value="ECO:0007669"/>
    <property type="project" value="UniProtKB-KW"/>
</dbReference>
<gene>
    <name evidence="7" type="primary">recR</name>
    <name evidence="9" type="ORF">SAMN05216474_2032</name>
</gene>
<dbReference type="Pfam" id="PF13662">
    <property type="entry name" value="Toprim_4"/>
    <property type="match status" value="1"/>
</dbReference>
<dbReference type="NCBIfam" id="TIGR00615">
    <property type="entry name" value="recR"/>
    <property type="match status" value="1"/>
</dbReference>
<comment type="similarity">
    <text evidence="7">Belongs to the RecR family.</text>
</comment>
<keyword evidence="10" id="KW-1185">Reference proteome</keyword>
<evidence type="ECO:0000256" key="1">
    <source>
        <dbReference type="ARBA" id="ARBA00022723"/>
    </source>
</evidence>
<dbReference type="PROSITE" id="PS01300">
    <property type="entry name" value="RECR"/>
    <property type="match status" value="1"/>
</dbReference>
<dbReference type="Pfam" id="PF02132">
    <property type="entry name" value="RecR_ZnF"/>
    <property type="match status" value="1"/>
</dbReference>
<dbReference type="PANTHER" id="PTHR30446:SF0">
    <property type="entry name" value="RECOMBINATION PROTEIN RECR"/>
    <property type="match status" value="1"/>
</dbReference>
<evidence type="ECO:0000256" key="5">
    <source>
        <dbReference type="ARBA" id="ARBA00023172"/>
    </source>
</evidence>
<dbReference type="RefSeq" id="WP_090249055.1">
    <property type="nucleotide sequence ID" value="NZ_FPAS01000003.1"/>
</dbReference>
<name>A0A1I7AF97_9FLAO</name>
<evidence type="ECO:0000256" key="4">
    <source>
        <dbReference type="ARBA" id="ARBA00022833"/>
    </source>
</evidence>
<dbReference type="STRING" id="477690.SAMN05216474_2032"/>
<feature type="zinc finger region" description="C4-type" evidence="7">
    <location>
        <begin position="58"/>
        <end position="73"/>
    </location>
</feature>
<proteinExistence type="inferred from homology"/>
<keyword evidence="4 7" id="KW-0862">Zinc</keyword>
<dbReference type="InterPro" id="IPR023627">
    <property type="entry name" value="Rcmb_RecR"/>
</dbReference>
<evidence type="ECO:0000256" key="2">
    <source>
        <dbReference type="ARBA" id="ARBA00022763"/>
    </source>
</evidence>
<feature type="domain" description="Toprim" evidence="8">
    <location>
        <begin position="81"/>
        <end position="176"/>
    </location>
</feature>
<evidence type="ECO:0000313" key="9">
    <source>
        <dbReference type="EMBL" id="SFT73606.1"/>
    </source>
</evidence>
<dbReference type="Pfam" id="PF21176">
    <property type="entry name" value="RecR_HhH"/>
    <property type="match status" value="1"/>
</dbReference>
<evidence type="ECO:0000256" key="3">
    <source>
        <dbReference type="ARBA" id="ARBA00022771"/>
    </source>
</evidence>
<dbReference type="CDD" id="cd01025">
    <property type="entry name" value="TOPRIM_recR"/>
    <property type="match status" value="1"/>
</dbReference>
<protein>
    <recommendedName>
        <fullName evidence="7">Recombination protein RecR</fullName>
    </recommendedName>
</protein>
<accession>A0A1I7AF97</accession>
<keyword evidence="5 7" id="KW-0233">DNA recombination</keyword>
<dbReference type="Gene3D" id="3.30.60.80">
    <property type="match status" value="1"/>
</dbReference>
<dbReference type="Gene3D" id="1.10.8.420">
    <property type="entry name" value="RecR Domain 1"/>
    <property type="match status" value="1"/>
</dbReference>
<dbReference type="InterPro" id="IPR006171">
    <property type="entry name" value="TOPRIM_dom"/>
</dbReference>
<dbReference type="AlphaFoldDB" id="A0A1I7AF97"/>
<dbReference type="Gene3D" id="3.40.1360.10">
    <property type="match status" value="1"/>
</dbReference>
<evidence type="ECO:0000259" key="8">
    <source>
        <dbReference type="PROSITE" id="PS50880"/>
    </source>
</evidence>
<keyword evidence="1 7" id="KW-0479">Metal-binding</keyword>
<dbReference type="OrthoDB" id="9802672at2"/>
<comment type="function">
    <text evidence="7">May play a role in DNA repair. It seems to be involved in an RecBC-independent recombinational process of DNA repair. It may act with RecF and RecO.</text>
</comment>
<dbReference type="Pfam" id="PF21175">
    <property type="entry name" value="RecR_C"/>
    <property type="match status" value="1"/>
</dbReference>
<dbReference type="EMBL" id="FPAS01000003">
    <property type="protein sequence ID" value="SFT73606.1"/>
    <property type="molecule type" value="Genomic_DNA"/>
</dbReference>
<dbReference type="GO" id="GO:0006281">
    <property type="term" value="P:DNA repair"/>
    <property type="evidence" value="ECO:0007669"/>
    <property type="project" value="UniProtKB-UniRule"/>
</dbReference>
<keyword evidence="6 7" id="KW-0234">DNA repair</keyword>
<organism evidence="9 10">
    <name type="scientific">Lishizhenia tianjinensis</name>
    <dbReference type="NCBI Taxonomy" id="477690"/>
    <lineage>
        <taxon>Bacteria</taxon>
        <taxon>Pseudomonadati</taxon>
        <taxon>Bacteroidota</taxon>
        <taxon>Flavobacteriia</taxon>
        <taxon>Flavobacteriales</taxon>
        <taxon>Crocinitomicaceae</taxon>
        <taxon>Lishizhenia</taxon>
    </lineage>
</organism>
<dbReference type="Gene3D" id="6.10.250.240">
    <property type="match status" value="1"/>
</dbReference>
<dbReference type="InterPro" id="IPR000093">
    <property type="entry name" value="DNA_Rcmb_RecR"/>
</dbReference>